<dbReference type="InterPro" id="IPR052688">
    <property type="entry name" value="Gamma-glutamyltransfase"/>
</dbReference>
<keyword evidence="2" id="KW-0812">Transmembrane</keyword>
<feature type="compositionally biased region" description="Basic residues" evidence="1">
    <location>
        <begin position="97"/>
        <end position="107"/>
    </location>
</feature>
<dbReference type="PANTHER" id="PTHR47278">
    <property type="entry name" value="GLUTATHIONE HYDROLASE 6"/>
    <property type="match status" value="1"/>
</dbReference>
<dbReference type="SUPFAM" id="SSF56235">
    <property type="entry name" value="N-terminal nucleophile aminohydrolases (Ntn hydrolases)"/>
    <property type="match status" value="1"/>
</dbReference>
<feature type="transmembrane region" description="Helical" evidence="2">
    <location>
        <begin position="54"/>
        <end position="72"/>
    </location>
</feature>
<sequence length="614" mass="66116">MFDIVRYEKVPDDIVEENETSEQEDDERYEAIIYLHPPPGRGGRDSRGRSLETWLRVAAALVLLAMVLGFVLCEWSGCAVEDAGSGGQAAHSDKGGHGHGHGHGHHHHAEDEAGDNDVKKEGDEDEDDDDQDHHHHDSHEDSDVHKHTHSGSLFHNAAIITPSATCSRAGRKLLQDGGNVVDAGIAALLCLGVVHPHTSGIGGTFSAVFYNHTTGSVKTIRPLSPKNNLNSFGIPAILPGIRCLHAEYGRLEWAKLFEEAIRLARDGFQIDHILSSALLTNERRIVQSKLCALFCDEKGRVKPVGSNVTNQNLSEVLHGVSLNESHFPEMLAMKLAGDLSPTERPDFVRAARRIRGEINDPLIVEEEKYTLFSGTRPFSGPVLSDTLHRATEQIHSLHNRNDLNSSAPSILSLLNFASEIYNATKLNGSIAEMQAVNVASSQIGVMHRNGHLLVISASLNSSWGSGRYLPSSGVVLSDFVSNVRAGAPVLNFPLVVKIKNTDDDDDGGDEADVQIVAMTGGLSALLSAAQILTNRLERGMSAQDSVQKPLFRFGHRSGGPVAACAASVSNGTDIFSLPLTDGCTDDSTAMLLRLHAGHVGLYGTPAVRAHTDGF</sequence>
<accession>A0ABD1JYT3</accession>
<evidence type="ECO:0000256" key="2">
    <source>
        <dbReference type="SAM" id="Phobius"/>
    </source>
</evidence>
<dbReference type="PANTHER" id="PTHR47278:SF1">
    <property type="entry name" value="GLUTATHIONE HYDROLASE 6"/>
    <property type="match status" value="1"/>
</dbReference>
<proteinExistence type="predicted"/>
<keyword evidence="2" id="KW-0472">Membrane</keyword>
<keyword evidence="2" id="KW-1133">Transmembrane helix</keyword>
<feature type="region of interest" description="Disordered" evidence="1">
    <location>
        <begin position="83"/>
        <end position="148"/>
    </location>
</feature>
<dbReference type="Pfam" id="PF01019">
    <property type="entry name" value="G_glu_transpept"/>
    <property type="match status" value="1"/>
</dbReference>
<feature type="compositionally biased region" description="Basic and acidic residues" evidence="1">
    <location>
        <begin position="108"/>
        <end position="122"/>
    </location>
</feature>
<gene>
    <name evidence="3" type="ORF">ACEWY4_011850</name>
</gene>
<organism evidence="3 4">
    <name type="scientific">Coilia grayii</name>
    <name type="common">Gray's grenadier anchovy</name>
    <dbReference type="NCBI Taxonomy" id="363190"/>
    <lineage>
        <taxon>Eukaryota</taxon>
        <taxon>Metazoa</taxon>
        <taxon>Chordata</taxon>
        <taxon>Craniata</taxon>
        <taxon>Vertebrata</taxon>
        <taxon>Euteleostomi</taxon>
        <taxon>Actinopterygii</taxon>
        <taxon>Neopterygii</taxon>
        <taxon>Teleostei</taxon>
        <taxon>Clupei</taxon>
        <taxon>Clupeiformes</taxon>
        <taxon>Clupeoidei</taxon>
        <taxon>Engraulidae</taxon>
        <taxon>Coilinae</taxon>
        <taxon>Coilia</taxon>
    </lineage>
</organism>
<keyword evidence="4" id="KW-1185">Reference proteome</keyword>
<evidence type="ECO:0000256" key="1">
    <source>
        <dbReference type="SAM" id="MobiDB-lite"/>
    </source>
</evidence>
<dbReference type="InterPro" id="IPR029055">
    <property type="entry name" value="Ntn_hydrolases_N"/>
</dbReference>
<reference evidence="3 4" key="1">
    <citation type="submission" date="2024-09" db="EMBL/GenBank/DDBJ databases">
        <title>A chromosome-level genome assembly of Gray's grenadier anchovy, Coilia grayii.</title>
        <authorList>
            <person name="Fu Z."/>
        </authorList>
    </citation>
    <scope>NUCLEOTIDE SEQUENCE [LARGE SCALE GENOMIC DNA]</scope>
    <source>
        <strain evidence="3">G4</strain>
        <tissue evidence="3">Muscle</tissue>
    </source>
</reference>
<comment type="caution">
    <text evidence="3">The sequence shown here is derived from an EMBL/GenBank/DDBJ whole genome shotgun (WGS) entry which is preliminary data.</text>
</comment>
<dbReference type="AlphaFoldDB" id="A0ABD1JYT3"/>
<dbReference type="Proteomes" id="UP001591681">
    <property type="component" value="Unassembled WGS sequence"/>
</dbReference>
<evidence type="ECO:0000313" key="3">
    <source>
        <dbReference type="EMBL" id="KAL2092052.1"/>
    </source>
</evidence>
<evidence type="ECO:0000313" key="4">
    <source>
        <dbReference type="Proteomes" id="UP001591681"/>
    </source>
</evidence>
<protein>
    <submittedName>
        <fullName evidence="3">Uncharacterized protein</fullName>
    </submittedName>
</protein>
<feature type="compositionally biased region" description="Basic and acidic residues" evidence="1">
    <location>
        <begin position="131"/>
        <end position="145"/>
    </location>
</feature>
<name>A0ABD1JYT3_9TELE</name>
<dbReference type="PRINTS" id="PR01210">
    <property type="entry name" value="GGTRANSPTASE"/>
</dbReference>
<dbReference type="EMBL" id="JBHFQA010000010">
    <property type="protein sequence ID" value="KAL2092052.1"/>
    <property type="molecule type" value="Genomic_DNA"/>
</dbReference>